<feature type="region of interest" description="Disordered" evidence="1">
    <location>
        <begin position="1"/>
        <end position="38"/>
    </location>
</feature>
<feature type="compositionally biased region" description="Basic residues" evidence="1">
    <location>
        <begin position="8"/>
        <end position="17"/>
    </location>
</feature>
<dbReference type="HOGENOM" id="CLU_1871506_0_0_4"/>
<dbReference type="RefSeq" id="WP_004527823.1">
    <property type="nucleotide sequence ID" value="NZ_CM000832.1"/>
</dbReference>
<protein>
    <submittedName>
        <fullName evidence="2">Uncharacterized protein</fullName>
    </submittedName>
</protein>
<organism evidence="2">
    <name type="scientific">Burkholderia pseudomallei 1710a</name>
    <dbReference type="NCBI Taxonomy" id="320371"/>
    <lineage>
        <taxon>Bacteria</taxon>
        <taxon>Pseudomonadati</taxon>
        <taxon>Pseudomonadota</taxon>
        <taxon>Betaproteobacteria</taxon>
        <taxon>Burkholderiales</taxon>
        <taxon>Burkholderiaceae</taxon>
        <taxon>Burkholderia</taxon>
        <taxon>pseudomallei group</taxon>
    </lineage>
</organism>
<dbReference type="AlphaFoldDB" id="A0A0E1WA14"/>
<gene>
    <name evidence="2" type="ORF">BURPS1710A_4129</name>
</gene>
<feature type="region of interest" description="Disordered" evidence="1">
    <location>
        <begin position="101"/>
        <end position="159"/>
    </location>
</feature>
<dbReference type="EMBL" id="CM000832">
    <property type="protein sequence ID" value="EET06362.1"/>
    <property type="molecule type" value="Genomic_DNA"/>
</dbReference>
<evidence type="ECO:0000313" key="2">
    <source>
        <dbReference type="EMBL" id="EET06362.1"/>
    </source>
</evidence>
<sequence>MAGSIVRRALRAKRRHAQTSAHTDAPSGIAASSPHRNARRARFPCGTARSGVRPAGSISQAASRAAGARLLARLLAAAGGTRSPDERIARDARCNACFVPYAPPAGESRLPQQRTEAARHAPRPRTAADRRVREASGGGIPSARATLNSRRHTRPTPAS</sequence>
<dbReference type="Proteomes" id="UP000001812">
    <property type="component" value="Chromosome I"/>
</dbReference>
<name>A0A0E1WA14_BURPE</name>
<evidence type="ECO:0000256" key="1">
    <source>
        <dbReference type="SAM" id="MobiDB-lite"/>
    </source>
</evidence>
<reference evidence="2" key="1">
    <citation type="submission" date="2009-05" db="EMBL/GenBank/DDBJ databases">
        <authorList>
            <person name="Harkins D.M."/>
            <person name="DeShazer D."/>
            <person name="Woods D.E."/>
            <person name="Brinkac L.M."/>
            <person name="Brown K.A."/>
            <person name="Hung G.C."/>
            <person name="Tuanyok A."/>
            <person name="Zhang B."/>
            <person name="Nierman W.C."/>
        </authorList>
    </citation>
    <scope>NUCLEOTIDE SEQUENCE [LARGE SCALE GENOMIC DNA]</scope>
    <source>
        <strain evidence="2">1710a</strain>
    </source>
</reference>
<proteinExistence type="predicted"/>
<feature type="compositionally biased region" description="Basic residues" evidence="1">
    <location>
        <begin position="149"/>
        <end position="159"/>
    </location>
</feature>
<accession>A0A0E1WA14</accession>